<evidence type="ECO:0000256" key="1">
    <source>
        <dbReference type="ARBA" id="ARBA00004496"/>
    </source>
</evidence>
<dbReference type="KEGG" id="bbig:BBBOND_0209570"/>
<comment type="subcellular location">
    <subcellularLocation>
        <location evidence="1">Cytoplasm</location>
    </subcellularLocation>
</comment>
<reference evidence="8" key="1">
    <citation type="submission" date="2014-06" db="EMBL/GenBank/DDBJ databases">
        <authorList>
            <person name="Aslett M."/>
            <person name="De Silva N."/>
        </authorList>
    </citation>
    <scope>NUCLEOTIDE SEQUENCE [LARGE SCALE GENOMIC DNA]</scope>
    <source>
        <strain evidence="8">Bond</strain>
    </source>
</reference>
<organism evidence="7 8">
    <name type="scientific">Babesia bigemina</name>
    <dbReference type="NCBI Taxonomy" id="5866"/>
    <lineage>
        <taxon>Eukaryota</taxon>
        <taxon>Sar</taxon>
        <taxon>Alveolata</taxon>
        <taxon>Apicomplexa</taxon>
        <taxon>Aconoidasida</taxon>
        <taxon>Piroplasmida</taxon>
        <taxon>Babesiidae</taxon>
        <taxon>Babesia</taxon>
    </lineage>
</organism>
<dbReference type="InterPro" id="IPR001180">
    <property type="entry name" value="CNH_dom"/>
</dbReference>
<dbReference type="GO" id="GO:0016020">
    <property type="term" value="C:membrane"/>
    <property type="evidence" value="ECO:0007669"/>
    <property type="project" value="TreeGrafter"/>
</dbReference>
<sequence length="990" mass="111705">MEIFSRGAVLRWMESSKITAVAWCYNNLIIGNDAGELYAFQAAAVESPVESQIYKFSKVSNRRIARICPLEPKEWILVLNADGDLYVLDAFFKGHATMLCKRVTAVGRRLAEVSYDAAAKNGPLNALVNLNQFCIGTDNRLYLYSAEDQVEQQRAITVDGVVHSVSWFKGVIVVGTKEAYYLLDAEGTVCHELCSNLQMDEKDVGAPALTTACVDGDVMVVCQNIGIFYSTETLNLSKKNTIQWRNRLEALGCAPPYVIGITVDRLVEVYGVRDQLLYQTIDQTNATIVHYMPDRSCVLTATPNVVTVMKPKSYHQCLTDCIERKDIRQAMHLADVYFAADDPMRPVETKVAHTVAGWVRFADVNFPLAFQHFTLGDVDIVHLISFWNHYAELKVPDSYVRNQQVPAILRKFIPKASGISQYVVKRFNELKDVLPENTTVAKLLEMANVSFAAFLLKHFNPKTFLNRSGEPLDDFNQALVATVEKTNLLLLAECDDPKCSIIINRPREETFLDPDACGRHLLQMNKSEVFAKLLIKQERYREAMDIMAKYIRDEVGEVATEDVTLEIKSVCCELASCLNMLIENSHNEYTDSNTNVKPEEEIRDILNTYLPVLLSSYPNAALDVLTKNHAMIPFSTDQIVSMIDAYAQKVGSRIAGGYCTSNIAMRIKYLEDLVITKKHGTVHENTLLAKHYINELILHGKTKSAKDGVTAIKKTLLELLESNNNFDMVELEPLLAKLNFVETKVLVHSMFNRHEDALRTLFDWEESGDRTKRCEAYCMCFGDVAAVYSAVEKETPFKRYFSNFDYWMRRANEWPLTGHHIYNINTSDTSIDRLLLRLLNIIVEHSQRDEGCITVVRDLLAKYIPLCTHSSVLNASSIVELIPDTWNFALFADVFTQLQLKALHEQRTMAMKRGLTRSLHSQTAKNLYKLTCVPPITIDASSTCSICQEPIKLGMSIAIPPPSQSDATQQQGGKQPMLMHEQCAKNVHDK</sequence>
<evidence type="ECO:0000256" key="3">
    <source>
        <dbReference type="ARBA" id="ARBA00022490"/>
    </source>
</evidence>
<keyword evidence="3" id="KW-0963">Cytoplasm</keyword>
<gene>
    <name evidence="7" type="ORF">BBBOND_0209570</name>
</gene>
<dbReference type="GO" id="GO:0015031">
    <property type="term" value="P:protein transport"/>
    <property type="evidence" value="ECO:0007669"/>
    <property type="project" value="UniProtKB-KW"/>
</dbReference>
<feature type="region of interest" description="Disordered" evidence="5">
    <location>
        <begin position="958"/>
        <end position="990"/>
    </location>
</feature>
<feature type="compositionally biased region" description="Polar residues" evidence="5">
    <location>
        <begin position="964"/>
        <end position="973"/>
    </location>
</feature>
<keyword evidence="8" id="KW-1185">Reference proteome</keyword>
<dbReference type="AlphaFoldDB" id="A0A061DAA6"/>
<dbReference type="GO" id="GO:0005737">
    <property type="term" value="C:cytoplasm"/>
    <property type="evidence" value="ECO:0007669"/>
    <property type="project" value="UniProtKB-SubCell"/>
</dbReference>
<evidence type="ECO:0000256" key="4">
    <source>
        <dbReference type="ARBA" id="ARBA00022927"/>
    </source>
</evidence>
<keyword evidence="2" id="KW-0813">Transport</keyword>
<feature type="domain" description="CNH" evidence="6">
    <location>
        <begin position="15"/>
        <end position="296"/>
    </location>
</feature>
<dbReference type="GO" id="GO:0034058">
    <property type="term" value="P:endosomal vesicle fusion"/>
    <property type="evidence" value="ECO:0007669"/>
    <property type="project" value="TreeGrafter"/>
</dbReference>
<dbReference type="RefSeq" id="XP_012767990.1">
    <property type="nucleotide sequence ID" value="XM_012912536.1"/>
</dbReference>
<evidence type="ECO:0000313" key="7">
    <source>
        <dbReference type="EMBL" id="CDR95804.1"/>
    </source>
</evidence>
<proteinExistence type="predicted"/>
<protein>
    <submittedName>
        <fullName evidence="7">Vam6/Vps39-like protein</fullName>
    </submittedName>
</protein>
<dbReference type="PANTHER" id="PTHR12894">
    <property type="entry name" value="CNH DOMAIN CONTAINING"/>
    <property type="match status" value="1"/>
</dbReference>
<dbReference type="SUPFAM" id="SSF50978">
    <property type="entry name" value="WD40 repeat-like"/>
    <property type="match status" value="1"/>
</dbReference>
<dbReference type="OMA" id="CCELASC"/>
<name>A0A061DAA6_BABBI</name>
<dbReference type="GO" id="GO:0006914">
    <property type="term" value="P:autophagy"/>
    <property type="evidence" value="ECO:0007669"/>
    <property type="project" value="TreeGrafter"/>
</dbReference>
<dbReference type="PROSITE" id="PS50219">
    <property type="entry name" value="CNH"/>
    <property type="match status" value="1"/>
</dbReference>
<dbReference type="VEuPathDB" id="PiroplasmaDB:BBBOND_0209570"/>
<dbReference type="Proteomes" id="UP000033188">
    <property type="component" value="Chromosome 2"/>
</dbReference>
<evidence type="ECO:0000313" key="8">
    <source>
        <dbReference type="Proteomes" id="UP000033188"/>
    </source>
</evidence>
<dbReference type="STRING" id="5866.A0A061DAA6"/>
<evidence type="ECO:0000256" key="5">
    <source>
        <dbReference type="SAM" id="MobiDB-lite"/>
    </source>
</evidence>
<dbReference type="PANTHER" id="PTHR12894:SF27">
    <property type="entry name" value="TRANSFORMING GROWTH FACTOR-BETA RECEPTOR-ASSOCIATED PROTEIN 1"/>
    <property type="match status" value="1"/>
</dbReference>
<evidence type="ECO:0000256" key="2">
    <source>
        <dbReference type="ARBA" id="ARBA00022448"/>
    </source>
</evidence>
<keyword evidence="4" id="KW-0653">Protein transport</keyword>
<evidence type="ECO:0000259" key="6">
    <source>
        <dbReference type="PROSITE" id="PS50219"/>
    </source>
</evidence>
<dbReference type="Pfam" id="PF00780">
    <property type="entry name" value="CNH"/>
    <property type="match status" value="1"/>
</dbReference>
<dbReference type="EMBL" id="LK391708">
    <property type="protein sequence ID" value="CDR95804.1"/>
    <property type="molecule type" value="Genomic_DNA"/>
</dbReference>
<dbReference type="GeneID" id="24564345"/>
<accession>A0A061DAA6</accession>
<dbReference type="OrthoDB" id="5325112at2759"/>
<dbReference type="InterPro" id="IPR032914">
    <property type="entry name" value="Vam6/VPS39/TRAP1"/>
</dbReference>
<dbReference type="InterPro" id="IPR036322">
    <property type="entry name" value="WD40_repeat_dom_sf"/>
</dbReference>